<dbReference type="AlphaFoldDB" id="A0A0D2JTP8"/>
<dbReference type="PANTHER" id="PTHR33376:SF15">
    <property type="entry name" value="BLL6794 PROTEIN"/>
    <property type="match status" value="1"/>
</dbReference>
<dbReference type="GO" id="GO:0055085">
    <property type="term" value="P:transmembrane transport"/>
    <property type="evidence" value="ECO:0007669"/>
    <property type="project" value="InterPro"/>
</dbReference>
<feature type="chain" id="PRO_5002245641" description="C4-dicarboxylate ABC transporter substrate-binding protein" evidence="2">
    <location>
        <begin position="25"/>
        <end position="352"/>
    </location>
</feature>
<dbReference type="EMBL" id="AZAC01000022">
    <property type="protein sequence ID" value="KIX12875.1"/>
    <property type="molecule type" value="Genomic_DNA"/>
</dbReference>
<dbReference type="NCBIfam" id="NF037995">
    <property type="entry name" value="TRAP_S1"/>
    <property type="match status" value="1"/>
</dbReference>
<dbReference type="InterPro" id="IPR038404">
    <property type="entry name" value="TRAP_DctP_sf"/>
</dbReference>
<dbReference type="OrthoDB" id="8912194at2"/>
<organism evidence="3 4">
    <name type="scientific">Dethiosulfatarculus sandiegensis</name>
    <dbReference type="NCBI Taxonomy" id="1429043"/>
    <lineage>
        <taxon>Bacteria</taxon>
        <taxon>Pseudomonadati</taxon>
        <taxon>Thermodesulfobacteriota</taxon>
        <taxon>Desulfarculia</taxon>
        <taxon>Desulfarculales</taxon>
        <taxon>Desulfarculaceae</taxon>
        <taxon>Dethiosulfatarculus</taxon>
    </lineage>
</organism>
<evidence type="ECO:0000313" key="3">
    <source>
        <dbReference type="EMBL" id="KIX12875.1"/>
    </source>
</evidence>
<dbReference type="STRING" id="1429043.X474_16865"/>
<reference evidence="3 4" key="1">
    <citation type="submission" date="2013-11" db="EMBL/GenBank/DDBJ databases">
        <title>Metagenomic analysis of a methanogenic consortium involved in long chain n-alkane degradation.</title>
        <authorList>
            <person name="Davidova I.A."/>
            <person name="Callaghan A.V."/>
            <person name="Wawrik B."/>
            <person name="Pruitt S."/>
            <person name="Marks C."/>
            <person name="Duncan K.E."/>
            <person name="Suflita J.M."/>
        </authorList>
    </citation>
    <scope>NUCLEOTIDE SEQUENCE [LARGE SCALE GENOMIC DNA]</scope>
    <source>
        <strain evidence="3 4">SPR</strain>
    </source>
</reference>
<evidence type="ECO:0000256" key="1">
    <source>
        <dbReference type="ARBA" id="ARBA00022729"/>
    </source>
</evidence>
<dbReference type="RefSeq" id="WP_044350085.1">
    <property type="nucleotide sequence ID" value="NZ_AZAC01000022.1"/>
</dbReference>
<protein>
    <recommendedName>
        <fullName evidence="5">C4-dicarboxylate ABC transporter substrate-binding protein</fullName>
    </recommendedName>
</protein>
<dbReference type="Gene3D" id="3.40.190.170">
    <property type="entry name" value="Bacterial extracellular solute-binding protein, family 7"/>
    <property type="match status" value="1"/>
</dbReference>
<feature type="signal peptide" evidence="2">
    <location>
        <begin position="1"/>
        <end position="24"/>
    </location>
</feature>
<proteinExistence type="predicted"/>
<evidence type="ECO:0000313" key="4">
    <source>
        <dbReference type="Proteomes" id="UP000032233"/>
    </source>
</evidence>
<dbReference type="Pfam" id="PF03480">
    <property type="entry name" value="DctP"/>
    <property type="match status" value="1"/>
</dbReference>
<dbReference type="PANTHER" id="PTHR33376">
    <property type="match status" value="1"/>
</dbReference>
<dbReference type="InterPro" id="IPR018389">
    <property type="entry name" value="DctP_fam"/>
</dbReference>
<evidence type="ECO:0000256" key="2">
    <source>
        <dbReference type="SAM" id="SignalP"/>
    </source>
</evidence>
<keyword evidence="1 2" id="KW-0732">Signal</keyword>
<keyword evidence="4" id="KW-1185">Reference proteome</keyword>
<dbReference type="InParanoid" id="A0A0D2JTP8"/>
<sequence>MKRFLLFLGISACLLMLTASFALAGQKPIRLKMATQYMDRHPVYQFVWKSWIKEIKQRTKGRVIITYYNCNTICPDAEICDAVLKGQVDIGDYYTSRHPGRFPLSTVISKIPMSSSTVLAGSMAFWELWKTTPAIQDEFKGIKIFGMHQTASLQISTKDKPIRKVEDMKGMRLACVGKTSISVAKAFDANTVVQPGPDLYMALSRNMAEGVLYPIPPMRSFKVNEATKYTTLYDFDSGSCWFGMNQAKWDSLPADIKKVFEETTGEAMTRAIALALDKGVERDIAAMKKEGQKFFFPSADEKARAAAILQPVLFKAWLEEVAKSNCSYADPEGIYKKATDLLKKNDALYGRK</sequence>
<dbReference type="Proteomes" id="UP000032233">
    <property type="component" value="Unassembled WGS sequence"/>
</dbReference>
<name>A0A0D2JTP8_9BACT</name>
<evidence type="ECO:0008006" key="5">
    <source>
        <dbReference type="Google" id="ProtNLM"/>
    </source>
</evidence>
<accession>A0A0D2JTP8</accession>
<gene>
    <name evidence="3" type="ORF">X474_16865</name>
</gene>
<comment type="caution">
    <text evidence="3">The sequence shown here is derived from an EMBL/GenBank/DDBJ whole genome shotgun (WGS) entry which is preliminary data.</text>
</comment>